<dbReference type="Proteomes" id="UP001145114">
    <property type="component" value="Unassembled WGS sequence"/>
</dbReference>
<name>A0ACC1HJS5_9FUNG</name>
<accession>A0ACC1HJS5</accession>
<comment type="caution">
    <text evidence="1">The sequence shown here is derived from an EMBL/GenBank/DDBJ whole genome shotgun (WGS) entry which is preliminary data.</text>
</comment>
<evidence type="ECO:0000313" key="1">
    <source>
        <dbReference type="EMBL" id="KAJ1676813.1"/>
    </source>
</evidence>
<proteinExistence type="predicted"/>
<feature type="non-terminal residue" evidence="1">
    <location>
        <position position="289"/>
    </location>
</feature>
<gene>
    <name evidence="1" type="ORF">EV182_007456</name>
</gene>
<organism evidence="1 2">
    <name type="scientific">Spiromyces aspiralis</name>
    <dbReference type="NCBI Taxonomy" id="68401"/>
    <lineage>
        <taxon>Eukaryota</taxon>
        <taxon>Fungi</taxon>
        <taxon>Fungi incertae sedis</taxon>
        <taxon>Zoopagomycota</taxon>
        <taxon>Kickxellomycotina</taxon>
        <taxon>Kickxellomycetes</taxon>
        <taxon>Kickxellales</taxon>
        <taxon>Kickxellaceae</taxon>
        <taxon>Spiromyces</taxon>
    </lineage>
</organism>
<keyword evidence="2" id="KW-1185">Reference proteome</keyword>
<reference evidence="1" key="1">
    <citation type="submission" date="2022-06" db="EMBL/GenBank/DDBJ databases">
        <title>Phylogenomic reconstructions and comparative analyses of Kickxellomycotina fungi.</title>
        <authorList>
            <person name="Reynolds N.K."/>
            <person name="Stajich J.E."/>
            <person name="Barry K."/>
            <person name="Grigoriev I.V."/>
            <person name="Crous P."/>
            <person name="Smith M.E."/>
        </authorList>
    </citation>
    <scope>NUCLEOTIDE SEQUENCE</scope>
    <source>
        <strain evidence="1">RSA 2271</strain>
    </source>
</reference>
<evidence type="ECO:0000313" key="2">
    <source>
        <dbReference type="Proteomes" id="UP001145114"/>
    </source>
</evidence>
<sequence>MSRGPGYAKLIHAMLSALNIECITVEGYLRGPNDRFQGPILPQPNHTWNVVCVDGEFRGLDAACAAPGHPYNTSKTLDPWFFMVSPKELVFTHYPLLASHQFLDPVISLPVFWQLPYVRPSFFLHKVKLLNLHYPMIRLHDDQVEPLMLSLRDERLTVHAEIEIHDRVLDKNGRPRVISRQPLLAQCTNFKDVRMARVLVGLKAGDAYGVLKVYTGVRPPLRPDFHQAQQGQQRRNRGPAIMGGGGIGSGVKNFLANRRIASVEKLRAKGVDIHGHMDGAPTSDTYPLS</sequence>
<protein>
    <submittedName>
        <fullName evidence="1">Uncharacterized protein</fullName>
    </submittedName>
</protein>
<dbReference type="EMBL" id="JAMZIH010003457">
    <property type="protein sequence ID" value="KAJ1676813.1"/>
    <property type="molecule type" value="Genomic_DNA"/>
</dbReference>